<dbReference type="Gene3D" id="3.90.79.10">
    <property type="entry name" value="Nucleoside Triphosphate Pyrophosphohydrolase"/>
    <property type="match status" value="1"/>
</dbReference>
<keyword evidence="5" id="KW-0460">Magnesium</keyword>
<dbReference type="GO" id="GO:0046872">
    <property type="term" value="F:metal ion binding"/>
    <property type="evidence" value="ECO:0007669"/>
    <property type="project" value="UniProtKB-KW"/>
</dbReference>
<evidence type="ECO:0000256" key="1">
    <source>
        <dbReference type="ARBA" id="ARBA00001946"/>
    </source>
</evidence>
<feature type="domain" description="Nudix hydrolase" evidence="7">
    <location>
        <begin position="34"/>
        <end position="161"/>
    </location>
</feature>
<accession>A0A5B7Y067</accession>
<dbReference type="AlphaFoldDB" id="A0A5B7Y067"/>
<dbReference type="Proteomes" id="UP000307074">
    <property type="component" value="Chromosome"/>
</dbReference>
<proteinExistence type="inferred from homology"/>
<dbReference type="InterPro" id="IPR000086">
    <property type="entry name" value="NUDIX_hydrolase_dom"/>
</dbReference>
<evidence type="ECO:0000256" key="5">
    <source>
        <dbReference type="ARBA" id="ARBA00022842"/>
    </source>
</evidence>
<dbReference type="PRINTS" id="PR00502">
    <property type="entry name" value="NUDIXFAMILY"/>
</dbReference>
<dbReference type="PANTHER" id="PTHR43758:SF2">
    <property type="entry name" value="OXIDIZED PURINE NUCLEOSIDE TRIPHOSPHATE HYDROLASE"/>
    <property type="match status" value="1"/>
</dbReference>
<protein>
    <submittedName>
        <fullName evidence="8">NUDIX family Hydrolase</fullName>
    </submittedName>
</protein>
<dbReference type="GO" id="GO:0016818">
    <property type="term" value="F:hydrolase activity, acting on acid anhydrides, in phosphorus-containing anhydrides"/>
    <property type="evidence" value="ECO:0007669"/>
    <property type="project" value="TreeGrafter"/>
</dbReference>
<dbReference type="CDD" id="cd18875">
    <property type="entry name" value="NUDIX_Hydrolase"/>
    <property type="match status" value="1"/>
</dbReference>
<dbReference type="InterPro" id="IPR015797">
    <property type="entry name" value="NUDIX_hydrolase-like_dom_sf"/>
</dbReference>
<dbReference type="InterPro" id="IPR020476">
    <property type="entry name" value="Nudix_hydrolase"/>
</dbReference>
<dbReference type="EMBL" id="CP031198">
    <property type="protein sequence ID" value="QCZ53286.1"/>
    <property type="molecule type" value="Genomic_DNA"/>
</dbReference>
<dbReference type="PANTHER" id="PTHR43758">
    <property type="entry name" value="7,8-DIHYDRO-8-OXOGUANINE TRIPHOSPHATASE"/>
    <property type="match status" value="1"/>
</dbReference>
<comment type="similarity">
    <text evidence="2 6">Belongs to the Nudix hydrolase family.</text>
</comment>
<dbReference type="PROSITE" id="PS51462">
    <property type="entry name" value="NUDIX"/>
    <property type="match status" value="1"/>
</dbReference>
<evidence type="ECO:0000256" key="2">
    <source>
        <dbReference type="ARBA" id="ARBA00005582"/>
    </source>
</evidence>
<dbReference type="InterPro" id="IPR020084">
    <property type="entry name" value="NUDIX_hydrolase_CS"/>
</dbReference>
<organism evidence="8 9">
    <name type="scientific">Levilactobacillus brevis</name>
    <name type="common">Lactobacillus brevis</name>
    <dbReference type="NCBI Taxonomy" id="1580"/>
    <lineage>
        <taxon>Bacteria</taxon>
        <taxon>Bacillati</taxon>
        <taxon>Bacillota</taxon>
        <taxon>Bacilli</taxon>
        <taxon>Lactobacillales</taxon>
        <taxon>Lactobacillaceae</taxon>
        <taxon>Levilactobacillus</taxon>
    </lineage>
</organism>
<reference evidence="8 9" key="1">
    <citation type="submission" date="2018-07" db="EMBL/GenBank/DDBJ databases">
        <authorList>
            <person name="Feyereisen M."/>
        </authorList>
    </citation>
    <scope>NUCLEOTIDE SEQUENCE [LARGE SCALE GENOMIC DNA]</scope>
    <source>
        <strain evidence="8 9">UCCLBBS449</strain>
    </source>
</reference>
<evidence type="ECO:0000313" key="9">
    <source>
        <dbReference type="Proteomes" id="UP000307074"/>
    </source>
</evidence>
<evidence type="ECO:0000256" key="3">
    <source>
        <dbReference type="ARBA" id="ARBA00022723"/>
    </source>
</evidence>
<dbReference type="GO" id="GO:0005737">
    <property type="term" value="C:cytoplasm"/>
    <property type="evidence" value="ECO:0007669"/>
    <property type="project" value="TreeGrafter"/>
</dbReference>
<keyword evidence="4 6" id="KW-0378">Hydrolase</keyword>
<dbReference type="SUPFAM" id="SSF55811">
    <property type="entry name" value="Nudix"/>
    <property type="match status" value="1"/>
</dbReference>
<evidence type="ECO:0000256" key="4">
    <source>
        <dbReference type="ARBA" id="ARBA00022801"/>
    </source>
</evidence>
<keyword evidence="3" id="KW-0479">Metal-binding</keyword>
<dbReference type="Pfam" id="PF00293">
    <property type="entry name" value="NUDIX"/>
    <property type="match status" value="1"/>
</dbReference>
<name>A0A5B7Y067_LEVBR</name>
<dbReference type="PROSITE" id="PS00893">
    <property type="entry name" value="NUDIX_BOX"/>
    <property type="match status" value="1"/>
</dbReference>
<evidence type="ECO:0000313" key="8">
    <source>
        <dbReference type="EMBL" id="QCZ53286.1"/>
    </source>
</evidence>
<sequence length="180" mass="19728">MFGSVTLQSIVELARIKPARNDKGDGRMATRTQPVELVTMVMVTDPETQRVLVEDKVNVPWKAGHSFPGGHVEVGEPCATAAIREVFEETGLRLSGVTFCGTCEWFDDDRQHRKLGLLYRASDFTGTLKASAEGQLSWLPITALTRENSAASLPEFLQVFTGTASTLVSDSWNGNLRVND</sequence>
<evidence type="ECO:0000259" key="7">
    <source>
        <dbReference type="PROSITE" id="PS51462"/>
    </source>
</evidence>
<comment type="cofactor">
    <cofactor evidence="1">
        <name>Mg(2+)</name>
        <dbReference type="ChEBI" id="CHEBI:18420"/>
    </cofactor>
</comment>
<gene>
    <name evidence="8" type="ORF">UCCLBBS449_1337</name>
</gene>
<evidence type="ECO:0000256" key="6">
    <source>
        <dbReference type="RuleBase" id="RU003476"/>
    </source>
</evidence>